<dbReference type="eggNOG" id="KOG2693">
    <property type="taxonomic scope" value="Eukaryota"/>
</dbReference>
<proteinExistence type="inferred from homology"/>
<organism evidence="9 11">
    <name type="scientific">Bursaphelenchus xylophilus</name>
    <name type="common">Pinewood nematode worm</name>
    <name type="synonym">Aphelenchoides xylophilus</name>
    <dbReference type="NCBI Taxonomy" id="6326"/>
    <lineage>
        <taxon>Eukaryota</taxon>
        <taxon>Metazoa</taxon>
        <taxon>Ecdysozoa</taxon>
        <taxon>Nematoda</taxon>
        <taxon>Chromadorea</taxon>
        <taxon>Rhabditida</taxon>
        <taxon>Tylenchina</taxon>
        <taxon>Tylenchomorpha</taxon>
        <taxon>Aphelenchoidea</taxon>
        <taxon>Aphelenchoididae</taxon>
        <taxon>Bursaphelenchus</taxon>
    </lineage>
</organism>
<dbReference type="EMBL" id="CAJFDI010000005">
    <property type="protein sequence ID" value="CAD5231525.1"/>
    <property type="molecule type" value="Genomic_DNA"/>
</dbReference>
<comment type="similarity">
    <text evidence="2">Belongs to the ZIP transporter (TC 2.A.5) family.</text>
</comment>
<dbReference type="OrthoDB" id="200954at2759"/>
<dbReference type="GO" id="GO:0005886">
    <property type="term" value="C:plasma membrane"/>
    <property type="evidence" value="ECO:0007669"/>
    <property type="project" value="TreeGrafter"/>
</dbReference>
<keyword evidence="3 7" id="KW-0812">Transmembrane</keyword>
<feature type="transmembrane region" description="Helical" evidence="7">
    <location>
        <begin position="31"/>
        <end position="52"/>
    </location>
</feature>
<feature type="transmembrane region" description="Helical" evidence="7">
    <location>
        <begin position="96"/>
        <end position="117"/>
    </location>
</feature>
<dbReference type="Proteomes" id="UP000659654">
    <property type="component" value="Unassembled WGS sequence"/>
</dbReference>
<dbReference type="GO" id="GO:0005385">
    <property type="term" value="F:zinc ion transmembrane transporter activity"/>
    <property type="evidence" value="ECO:0007669"/>
    <property type="project" value="TreeGrafter"/>
</dbReference>
<evidence type="ECO:0000256" key="5">
    <source>
        <dbReference type="ARBA" id="ARBA00023136"/>
    </source>
</evidence>
<dbReference type="GO" id="GO:0140410">
    <property type="term" value="F:monoatomic cation:bicarbonate symporter activity"/>
    <property type="evidence" value="ECO:0007669"/>
    <property type="project" value="TreeGrafter"/>
</dbReference>
<feature type="compositionally biased region" description="Low complexity" evidence="6">
    <location>
        <begin position="237"/>
        <end position="252"/>
    </location>
</feature>
<name>A0A1I7RSW4_BURXY</name>
<protein>
    <submittedName>
        <fullName evidence="8">(pine wood nematode) hypothetical protein</fullName>
    </submittedName>
</protein>
<evidence type="ECO:0000313" key="11">
    <source>
        <dbReference type="WBParaSite" id="BXY_0381800.1"/>
    </source>
</evidence>
<evidence type="ECO:0000313" key="10">
    <source>
        <dbReference type="Proteomes" id="UP000659654"/>
    </source>
</evidence>
<dbReference type="EMBL" id="CAJFCV020000005">
    <property type="protein sequence ID" value="CAG9122775.1"/>
    <property type="molecule type" value="Genomic_DNA"/>
</dbReference>
<evidence type="ECO:0000256" key="2">
    <source>
        <dbReference type="ARBA" id="ARBA00006939"/>
    </source>
</evidence>
<dbReference type="WBParaSite" id="BXY_0381800.1">
    <property type="protein sequence ID" value="BXY_0381800.1"/>
    <property type="gene ID" value="BXY_0381800"/>
</dbReference>
<dbReference type="InterPro" id="IPR003689">
    <property type="entry name" value="ZIP"/>
</dbReference>
<reference evidence="8" key="2">
    <citation type="submission" date="2020-09" db="EMBL/GenBank/DDBJ databases">
        <authorList>
            <person name="Kikuchi T."/>
        </authorList>
    </citation>
    <scope>NUCLEOTIDE SEQUENCE</scope>
    <source>
        <strain evidence="8">Ka4C1</strain>
    </source>
</reference>
<dbReference type="PANTHER" id="PTHR12191">
    <property type="entry name" value="SOLUTE CARRIER FAMILY 39"/>
    <property type="match status" value="1"/>
</dbReference>
<dbReference type="Proteomes" id="UP000095284">
    <property type="component" value="Unplaced"/>
</dbReference>
<dbReference type="InterPro" id="IPR050799">
    <property type="entry name" value="ZIP_Transporter"/>
</dbReference>
<keyword evidence="10" id="KW-1185">Reference proteome</keyword>
<evidence type="ECO:0000313" key="9">
    <source>
        <dbReference type="Proteomes" id="UP000095284"/>
    </source>
</evidence>
<dbReference type="Pfam" id="PF02535">
    <property type="entry name" value="Zip"/>
    <property type="match status" value="1"/>
</dbReference>
<feature type="region of interest" description="Disordered" evidence="6">
    <location>
        <begin position="226"/>
        <end position="268"/>
    </location>
</feature>
<dbReference type="AlphaFoldDB" id="A0A1I7RSW4"/>
<evidence type="ECO:0000256" key="1">
    <source>
        <dbReference type="ARBA" id="ARBA00004141"/>
    </source>
</evidence>
<evidence type="ECO:0000256" key="7">
    <source>
        <dbReference type="SAM" id="Phobius"/>
    </source>
</evidence>
<feature type="transmembrane region" description="Helical" evidence="7">
    <location>
        <begin position="419"/>
        <end position="440"/>
    </location>
</feature>
<comment type="subcellular location">
    <subcellularLocation>
        <location evidence="1">Membrane</location>
        <topology evidence="1">Multi-pass membrane protein</topology>
    </subcellularLocation>
</comment>
<dbReference type="PANTHER" id="PTHR12191:SF32">
    <property type="entry name" value="ZRT (ZRT), IRT- (IRT-) LIKE PROTEIN TRANSPORTER"/>
    <property type="match status" value="1"/>
</dbReference>
<gene>
    <name evidence="8" type="ORF">BXYJ_LOCUS11621</name>
</gene>
<dbReference type="GO" id="GO:0030003">
    <property type="term" value="P:intracellular monoatomic cation homeostasis"/>
    <property type="evidence" value="ECO:0007669"/>
    <property type="project" value="TreeGrafter"/>
</dbReference>
<keyword evidence="5 7" id="KW-0472">Membrane</keyword>
<evidence type="ECO:0000256" key="6">
    <source>
        <dbReference type="SAM" id="MobiDB-lite"/>
    </source>
</evidence>
<accession>A0A1I7RSW4</accession>
<evidence type="ECO:0000256" key="4">
    <source>
        <dbReference type="ARBA" id="ARBA00022989"/>
    </source>
</evidence>
<dbReference type="Proteomes" id="UP000582659">
    <property type="component" value="Unassembled WGS sequence"/>
</dbReference>
<feature type="transmembrane region" description="Helical" evidence="7">
    <location>
        <begin position="379"/>
        <end position="398"/>
    </location>
</feature>
<evidence type="ECO:0000313" key="8">
    <source>
        <dbReference type="EMBL" id="CAD5231525.1"/>
    </source>
</evidence>
<feature type="transmembrane region" description="Helical" evidence="7">
    <location>
        <begin position="64"/>
        <end position="84"/>
    </location>
</feature>
<sequence>MNNISLAGSTASPVAAPDIEDEPELWETWCYGMAIMTITCVSSPLGIIMVPLLSKALYERCMTFLVALGIGAMSGSCLFILLPHSFNITEVTSIDYLQKCWLIVGALYGFFAIDRLLQCLLELRRRRQNKARIHATTLRMLSHDHKDVENVQFKINGNSKHNQDNMEKDIEKIKDEIDVSMLSNTLARTFSTRRRTAVIKSEPIDNVQYQSPNGSVLEVDVHSLASRPCSRQQSRLPSPATSPAHSPATTRTTKMKDSPTSDSSSEQLEVAVEVHERKVVDKKELEVASVAYMIIFGSAANNFVDGMSIGAAFSDSVIRGVSIGMAVVSQQFPQELGTLAILINSGLGLKRTLLVQIIPIIMSYLGFGAGVVLDNLDDSYDSFIFSISAGMYLYIFLGTLLPEIRDAFNELLKNDLSEALLTTVLQFTGIMFGTTFMFLMNVSNDEI</sequence>
<keyword evidence="4 7" id="KW-1133">Transmembrane helix</keyword>
<dbReference type="GO" id="GO:0071578">
    <property type="term" value="P:zinc ion import across plasma membrane"/>
    <property type="evidence" value="ECO:0007669"/>
    <property type="project" value="TreeGrafter"/>
</dbReference>
<evidence type="ECO:0000256" key="3">
    <source>
        <dbReference type="ARBA" id="ARBA00022692"/>
    </source>
</evidence>
<reference evidence="11" key="1">
    <citation type="submission" date="2016-11" db="UniProtKB">
        <authorList>
            <consortium name="WormBaseParasite"/>
        </authorList>
    </citation>
    <scope>IDENTIFICATION</scope>
</reference>
<feature type="transmembrane region" description="Helical" evidence="7">
    <location>
        <begin position="353"/>
        <end position="373"/>
    </location>
</feature>